<dbReference type="PANTHER" id="PTHR43776">
    <property type="entry name" value="TRANSPORT ATP-BINDING PROTEIN"/>
    <property type="match status" value="1"/>
</dbReference>
<comment type="similarity">
    <text evidence="1">Belongs to the ABC transporter superfamily.</text>
</comment>
<evidence type="ECO:0000256" key="1">
    <source>
        <dbReference type="ARBA" id="ARBA00005417"/>
    </source>
</evidence>
<evidence type="ECO:0000256" key="3">
    <source>
        <dbReference type="ARBA" id="ARBA00022741"/>
    </source>
</evidence>
<dbReference type="Pfam" id="PF00005">
    <property type="entry name" value="ABC_tran"/>
    <property type="match status" value="1"/>
</dbReference>
<dbReference type="SUPFAM" id="SSF52540">
    <property type="entry name" value="P-loop containing nucleoside triphosphate hydrolases"/>
    <property type="match status" value="1"/>
</dbReference>
<dbReference type="PANTHER" id="PTHR43776:SF7">
    <property type="entry name" value="D,D-DIPEPTIDE TRANSPORT ATP-BINDING PROTEIN DDPF-RELATED"/>
    <property type="match status" value="1"/>
</dbReference>
<gene>
    <name evidence="6" type="ORF">ACFOGP_08860</name>
</gene>
<keyword evidence="2" id="KW-0813">Transport</keyword>
<dbReference type="InterPro" id="IPR027417">
    <property type="entry name" value="P-loop_NTPase"/>
</dbReference>
<dbReference type="SMART" id="SM00382">
    <property type="entry name" value="AAA"/>
    <property type="match status" value="1"/>
</dbReference>
<keyword evidence="4 6" id="KW-0067">ATP-binding</keyword>
<dbReference type="RefSeq" id="WP_275633601.1">
    <property type="nucleotide sequence ID" value="NZ_JARGYD010000005.1"/>
</dbReference>
<evidence type="ECO:0000259" key="5">
    <source>
        <dbReference type="PROSITE" id="PS50893"/>
    </source>
</evidence>
<dbReference type="InterPro" id="IPR003593">
    <property type="entry name" value="AAA+_ATPase"/>
</dbReference>
<organism evidence="6 7">
    <name type="scientific">Psychromarinibacter halotolerans</name>
    <dbReference type="NCBI Taxonomy" id="1775175"/>
    <lineage>
        <taxon>Bacteria</taxon>
        <taxon>Pseudomonadati</taxon>
        <taxon>Pseudomonadota</taxon>
        <taxon>Alphaproteobacteria</taxon>
        <taxon>Rhodobacterales</taxon>
        <taxon>Paracoccaceae</taxon>
        <taxon>Psychromarinibacter</taxon>
    </lineage>
</organism>
<dbReference type="InterPro" id="IPR050319">
    <property type="entry name" value="ABC_transp_ATP-bind"/>
</dbReference>
<accession>A0ABV7GN96</accession>
<dbReference type="GO" id="GO:0005524">
    <property type="term" value="F:ATP binding"/>
    <property type="evidence" value="ECO:0007669"/>
    <property type="project" value="UniProtKB-KW"/>
</dbReference>
<comment type="caution">
    <text evidence="6">The sequence shown here is derived from an EMBL/GenBank/DDBJ whole genome shotgun (WGS) entry which is preliminary data.</text>
</comment>
<dbReference type="Gene3D" id="3.40.50.300">
    <property type="entry name" value="P-loop containing nucleotide triphosphate hydrolases"/>
    <property type="match status" value="1"/>
</dbReference>
<dbReference type="Proteomes" id="UP001595632">
    <property type="component" value="Unassembled WGS sequence"/>
</dbReference>
<name>A0ABV7GN96_9RHOB</name>
<proteinExistence type="inferred from homology"/>
<dbReference type="InterPro" id="IPR003439">
    <property type="entry name" value="ABC_transporter-like_ATP-bd"/>
</dbReference>
<evidence type="ECO:0000313" key="6">
    <source>
        <dbReference type="EMBL" id="MFC3142817.1"/>
    </source>
</evidence>
<feature type="domain" description="ABC transporter" evidence="5">
    <location>
        <begin position="6"/>
        <end position="246"/>
    </location>
</feature>
<keyword evidence="7" id="KW-1185">Reference proteome</keyword>
<dbReference type="PROSITE" id="PS00211">
    <property type="entry name" value="ABC_TRANSPORTER_1"/>
    <property type="match status" value="1"/>
</dbReference>
<reference evidence="7" key="1">
    <citation type="journal article" date="2019" name="Int. J. Syst. Evol. Microbiol.">
        <title>The Global Catalogue of Microorganisms (GCM) 10K type strain sequencing project: providing services to taxonomists for standard genome sequencing and annotation.</title>
        <authorList>
            <consortium name="The Broad Institute Genomics Platform"/>
            <consortium name="The Broad Institute Genome Sequencing Center for Infectious Disease"/>
            <person name="Wu L."/>
            <person name="Ma J."/>
        </authorList>
    </citation>
    <scope>NUCLEOTIDE SEQUENCE [LARGE SCALE GENOMIC DNA]</scope>
    <source>
        <strain evidence="7">KCTC 52366</strain>
    </source>
</reference>
<evidence type="ECO:0000256" key="2">
    <source>
        <dbReference type="ARBA" id="ARBA00022448"/>
    </source>
</evidence>
<protein>
    <submittedName>
        <fullName evidence="6">ABC transporter ATP-binding protein</fullName>
    </submittedName>
</protein>
<keyword evidence="3" id="KW-0547">Nucleotide-binding</keyword>
<sequence length="276" mass="29957">MKRPAIELIGVSKVYPGKSGETRALDNVSLRVAAGQCHAIVGESGSGKSTLANIVMGLTAPSDGSVLIDGSDVAYPRNMAFKRKVQLVQQNPSGSLNRQRSVGASIRLPLDVHGIGSRSERRDRVVSLLEEVGLDPEYLRRSPATLSGGQKQRVSIARALAPEPDILVLDEPTSALDVLVQVRVLRLLRKIQKQRNLTFMFITHDMGVVRAVSDQVSVFQRGQLLETSPTQTFFDAPESAYARDLISAIPVVTAEEQQLRDRIARSGKDRPGTPGT</sequence>
<dbReference type="InterPro" id="IPR017871">
    <property type="entry name" value="ABC_transporter-like_CS"/>
</dbReference>
<evidence type="ECO:0000256" key="4">
    <source>
        <dbReference type="ARBA" id="ARBA00022840"/>
    </source>
</evidence>
<evidence type="ECO:0000313" key="7">
    <source>
        <dbReference type="Proteomes" id="UP001595632"/>
    </source>
</evidence>
<dbReference type="CDD" id="cd03257">
    <property type="entry name" value="ABC_NikE_OppD_transporters"/>
    <property type="match status" value="1"/>
</dbReference>
<dbReference type="PROSITE" id="PS50893">
    <property type="entry name" value="ABC_TRANSPORTER_2"/>
    <property type="match status" value="1"/>
</dbReference>
<dbReference type="EMBL" id="JBHRTB010000010">
    <property type="protein sequence ID" value="MFC3142817.1"/>
    <property type="molecule type" value="Genomic_DNA"/>
</dbReference>